<dbReference type="KEGG" id="bhc:JFL75_06440"/>
<dbReference type="Gene3D" id="3.60.21.10">
    <property type="match status" value="1"/>
</dbReference>
<dbReference type="PIRSF" id="PIRSF000883">
    <property type="entry name" value="Pesterase_MJ0912"/>
    <property type="match status" value="1"/>
</dbReference>
<dbReference type="GO" id="GO:0005737">
    <property type="term" value="C:cytoplasm"/>
    <property type="evidence" value="ECO:0007669"/>
    <property type="project" value="TreeGrafter"/>
</dbReference>
<protein>
    <submittedName>
        <fullName evidence="3">Metallophosphoesterase family protein</fullName>
    </submittedName>
</protein>
<name>A0A7T8BAD5_9SPIR</name>
<gene>
    <name evidence="3" type="ORF">JFL75_06440</name>
</gene>
<dbReference type="PANTHER" id="PTHR42850">
    <property type="entry name" value="METALLOPHOSPHOESTERASE"/>
    <property type="match status" value="1"/>
</dbReference>
<keyword evidence="4" id="KW-1185">Reference proteome</keyword>
<evidence type="ECO:0000259" key="2">
    <source>
        <dbReference type="Pfam" id="PF12850"/>
    </source>
</evidence>
<dbReference type="SUPFAM" id="SSF56300">
    <property type="entry name" value="Metallo-dependent phosphatases"/>
    <property type="match status" value="1"/>
</dbReference>
<organism evidence="3 4">
    <name type="scientific">Breznakiella homolactica</name>
    <dbReference type="NCBI Taxonomy" id="2798577"/>
    <lineage>
        <taxon>Bacteria</taxon>
        <taxon>Pseudomonadati</taxon>
        <taxon>Spirochaetota</taxon>
        <taxon>Spirochaetia</taxon>
        <taxon>Spirochaetales</taxon>
        <taxon>Breznakiellaceae</taxon>
        <taxon>Breznakiella</taxon>
    </lineage>
</organism>
<dbReference type="InterPro" id="IPR029052">
    <property type="entry name" value="Metallo-depent_PP-like"/>
</dbReference>
<sequence>MKVLVISDIHANIQSLEAIHKQEPSWDLLLCAGDAVDYGTHPKEAVQWLRDKKAIQVKGNHDAHTVAVYREGNFSAVPPGQYKWVHYACGQLDAEAIGYLDSLPLHISMEIDGIPYLLQHQYDEGYGTIQSLDQYDRFWDTHSTIAAGGAAQQRMIFGHSHRRCVFYLADEKLWLNPGSTSYRRPDDPDKTAHYAVIQDGTIHLRKTAYNRKPALLIARDFRRRDAMMETELQDAFFFFGDAETTRDPLPAV</sequence>
<feature type="domain" description="Calcineurin-like phosphoesterase" evidence="2">
    <location>
        <begin position="1"/>
        <end position="191"/>
    </location>
</feature>
<evidence type="ECO:0000313" key="3">
    <source>
        <dbReference type="EMBL" id="QQO10549.1"/>
    </source>
</evidence>
<evidence type="ECO:0000313" key="4">
    <source>
        <dbReference type="Proteomes" id="UP000595917"/>
    </source>
</evidence>
<dbReference type="Proteomes" id="UP000595917">
    <property type="component" value="Chromosome"/>
</dbReference>
<reference evidence="3" key="1">
    <citation type="submission" date="2021-01" db="EMBL/GenBank/DDBJ databases">
        <title>Description of Breznakiella homolactica.</title>
        <authorList>
            <person name="Song Y."/>
            <person name="Brune A."/>
        </authorList>
    </citation>
    <scope>NUCLEOTIDE SEQUENCE</scope>
    <source>
        <strain evidence="3">RmG30</strain>
    </source>
</reference>
<dbReference type="InterPro" id="IPR011152">
    <property type="entry name" value="Pesterase_MJ0912"/>
</dbReference>
<accession>A0A7T8BAD5</accession>
<proteinExistence type="inferred from homology"/>
<dbReference type="InterPro" id="IPR050126">
    <property type="entry name" value="Ap4A_hydrolase"/>
</dbReference>
<comment type="similarity">
    <text evidence="1">Belongs to the metallophosphoesterase superfamily. YfcE family.</text>
</comment>
<dbReference type="PANTHER" id="PTHR42850:SF2">
    <property type="entry name" value="BLL5683 PROTEIN"/>
    <property type="match status" value="1"/>
</dbReference>
<dbReference type="EMBL" id="CP067089">
    <property type="protein sequence ID" value="QQO10549.1"/>
    <property type="molecule type" value="Genomic_DNA"/>
</dbReference>
<evidence type="ECO:0000256" key="1">
    <source>
        <dbReference type="ARBA" id="ARBA00008950"/>
    </source>
</evidence>
<dbReference type="GO" id="GO:0016791">
    <property type="term" value="F:phosphatase activity"/>
    <property type="evidence" value="ECO:0007669"/>
    <property type="project" value="TreeGrafter"/>
</dbReference>
<dbReference type="InterPro" id="IPR024654">
    <property type="entry name" value="Calcineurin-like_PHP_lpxH"/>
</dbReference>
<dbReference type="AlphaFoldDB" id="A0A7T8BAD5"/>
<dbReference type="Pfam" id="PF12850">
    <property type="entry name" value="Metallophos_2"/>
    <property type="match status" value="1"/>
</dbReference>
<dbReference type="RefSeq" id="WP_215627854.1">
    <property type="nucleotide sequence ID" value="NZ_CP067089.2"/>
</dbReference>